<dbReference type="RefSeq" id="XP_056517625.1">
    <property type="nucleotide sequence ID" value="XM_056669826.1"/>
</dbReference>
<feature type="chain" id="PRO_5040724316" evidence="1">
    <location>
        <begin position="17"/>
        <end position="215"/>
    </location>
</feature>
<reference evidence="2" key="1">
    <citation type="submission" date="2022-11" db="EMBL/GenBank/DDBJ databases">
        <authorList>
            <person name="Petersen C."/>
        </authorList>
    </citation>
    <scope>NUCLEOTIDE SEQUENCE</scope>
    <source>
        <strain evidence="2">IBT 22155</strain>
    </source>
</reference>
<dbReference type="GeneID" id="81408996"/>
<keyword evidence="3" id="KW-1185">Reference proteome</keyword>
<evidence type="ECO:0000313" key="2">
    <source>
        <dbReference type="EMBL" id="KAJ5121121.1"/>
    </source>
</evidence>
<name>A0A9W9GJ22_9EURO</name>
<accession>A0A9W9GJ22</accession>
<dbReference type="EMBL" id="JAPQKL010000007">
    <property type="protein sequence ID" value="KAJ5121121.1"/>
    <property type="molecule type" value="Genomic_DNA"/>
</dbReference>
<reference evidence="2" key="2">
    <citation type="journal article" date="2023" name="IMA Fungus">
        <title>Comparative genomic study of the Penicillium genus elucidates a diverse pangenome and 15 lateral gene transfer events.</title>
        <authorList>
            <person name="Petersen C."/>
            <person name="Sorensen T."/>
            <person name="Nielsen M.R."/>
            <person name="Sondergaard T.E."/>
            <person name="Sorensen J.L."/>
            <person name="Fitzpatrick D.A."/>
            <person name="Frisvad J.C."/>
            <person name="Nielsen K.L."/>
        </authorList>
    </citation>
    <scope>NUCLEOTIDE SEQUENCE</scope>
    <source>
        <strain evidence="2">IBT 22155</strain>
    </source>
</reference>
<evidence type="ECO:0000256" key="1">
    <source>
        <dbReference type="SAM" id="SignalP"/>
    </source>
</evidence>
<protein>
    <submittedName>
        <fullName evidence="2">Uncharacterized protein</fullName>
    </submittedName>
</protein>
<organism evidence="2 3">
    <name type="scientific">Penicillium bovifimosum</name>
    <dbReference type="NCBI Taxonomy" id="126998"/>
    <lineage>
        <taxon>Eukaryota</taxon>
        <taxon>Fungi</taxon>
        <taxon>Dikarya</taxon>
        <taxon>Ascomycota</taxon>
        <taxon>Pezizomycotina</taxon>
        <taxon>Eurotiomycetes</taxon>
        <taxon>Eurotiomycetidae</taxon>
        <taxon>Eurotiales</taxon>
        <taxon>Aspergillaceae</taxon>
        <taxon>Penicillium</taxon>
    </lineage>
</organism>
<evidence type="ECO:0000313" key="3">
    <source>
        <dbReference type="Proteomes" id="UP001149079"/>
    </source>
</evidence>
<sequence>MGWSLVCSFAASSAIAQSSTGTTSSTIHTDETDGQRMLMFWRYRMEVKADVHGFVSRTNLSATDSLIRHSAINQGAASNRPGRQRVGRDTLAAAPRCCSGYGALLSSTLEAMLGVLIVLRDILHQPLVRITLPADSDELIRGPGDHALDVDFLCNLFDQPPVRVTLLPASGELIGSPGDHPLHVDFLSMERVKECGKSILVGRSADATTEHPLLA</sequence>
<comment type="caution">
    <text evidence="2">The sequence shown here is derived from an EMBL/GenBank/DDBJ whole genome shotgun (WGS) entry which is preliminary data.</text>
</comment>
<keyword evidence="1" id="KW-0732">Signal</keyword>
<feature type="signal peptide" evidence="1">
    <location>
        <begin position="1"/>
        <end position="16"/>
    </location>
</feature>
<dbReference type="AlphaFoldDB" id="A0A9W9GJ22"/>
<dbReference type="Proteomes" id="UP001149079">
    <property type="component" value="Unassembled WGS sequence"/>
</dbReference>
<gene>
    <name evidence="2" type="ORF">N7515_009082</name>
</gene>
<proteinExistence type="predicted"/>